<gene>
    <name evidence="1" type="ORF">BU24DRAFT_490664</name>
</gene>
<dbReference type="RefSeq" id="XP_033385850.1">
    <property type="nucleotide sequence ID" value="XM_033533732.1"/>
</dbReference>
<keyword evidence="2" id="KW-1185">Reference proteome</keyword>
<proteinExistence type="predicted"/>
<organism evidence="1 2">
    <name type="scientific">Aaosphaeria arxii CBS 175.79</name>
    <dbReference type="NCBI Taxonomy" id="1450172"/>
    <lineage>
        <taxon>Eukaryota</taxon>
        <taxon>Fungi</taxon>
        <taxon>Dikarya</taxon>
        <taxon>Ascomycota</taxon>
        <taxon>Pezizomycotina</taxon>
        <taxon>Dothideomycetes</taxon>
        <taxon>Pleosporomycetidae</taxon>
        <taxon>Pleosporales</taxon>
        <taxon>Pleosporales incertae sedis</taxon>
        <taxon>Aaosphaeria</taxon>
    </lineage>
</organism>
<name>A0A6A5XXQ5_9PLEO</name>
<accession>A0A6A5XXQ5</accession>
<reference evidence="1" key="1">
    <citation type="journal article" date="2020" name="Stud. Mycol.">
        <title>101 Dothideomycetes genomes: a test case for predicting lifestyles and emergence of pathogens.</title>
        <authorList>
            <person name="Haridas S."/>
            <person name="Albert R."/>
            <person name="Binder M."/>
            <person name="Bloem J."/>
            <person name="Labutti K."/>
            <person name="Salamov A."/>
            <person name="Andreopoulos B."/>
            <person name="Baker S."/>
            <person name="Barry K."/>
            <person name="Bills G."/>
            <person name="Bluhm B."/>
            <person name="Cannon C."/>
            <person name="Castanera R."/>
            <person name="Culley D."/>
            <person name="Daum C."/>
            <person name="Ezra D."/>
            <person name="Gonzalez J."/>
            <person name="Henrissat B."/>
            <person name="Kuo A."/>
            <person name="Liang C."/>
            <person name="Lipzen A."/>
            <person name="Lutzoni F."/>
            <person name="Magnuson J."/>
            <person name="Mondo S."/>
            <person name="Nolan M."/>
            <person name="Ohm R."/>
            <person name="Pangilinan J."/>
            <person name="Park H.-J."/>
            <person name="Ramirez L."/>
            <person name="Alfaro M."/>
            <person name="Sun H."/>
            <person name="Tritt A."/>
            <person name="Yoshinaga Y."/>
            <person name="Zwiers L.-H."/>
            <person name="Turgeon B."/>
            <person name="Goodwin S."/>
            <person name="Spatafora J."/>
            <person name="Crous P."/>
            <person name="Grigoriev I."/>
        </authorList>
    </citation>
    <scope>NUCLEOTIDE SEQUENCE</scope>
    <source>
        <strain evidence="1">CBS 175.79</strain>
    </source>
</reference>
<evidence type="ECO:0000313" key="2">
    <source>
        <dbReference type="Proteomes" id="UP000799778"/>
    </source>
</evidence>
<sequence>MSPAGTAIINSFVGLYQIFMAREAVLVETASFIENSLASVVSKFTPADDRDDVTKGKVAMAFITAGMSLVSAGSITSVYSSFQALNKLGDAAKAVRDFVTVGTNFGTAGLEFVQSRPPPKTNDEYKSLLKDILGAYTDSLKNANSWILGNMTLGDPKSIDLLIPLFNTGLLLEFLSSAENKDNEGDKYNKFMKIATDAGQSLLWGSMLKSAWSVSPRNIRPLIFFIDAKEHKCDGSVPKSLEAFIHPDTAKKSVWCDANGNSWYFLHGHRKTGMPNNPDYSYVLQPIDGANAEVLDGKDGKMGGLKYSDIFISAFTGFKQNGNMNGYVMHYKSGLIGKEDMSIEDTGGLPMIGGLRTPGFFDYPICFDMKEVLETLRNDKSGKAPLCGPKPRYPETIGGGFEANGYAPGICKVFVKQWAKDKKSDNKLDEYQTEIKIYDANGDEAGSAAKDAGDDPRVVVNSLLPYDLIVNTWGNGEKGDNQAMIEFWYSDQWWLSIDQEHKCDFGKWKGRERSGNCFFNCPRPVEGEDPLPSAIANKVPAEPLETAIPGTVTYAPGPLPTPAPAPSSDVFKKGWCTMHVIHHQKVDGHDFEIEVFLFDAEERVVGYTGRAFAQPYKPIPVKPVVGETPYATDLVVWVGDVDKDPISFKYKEKVFNSADGTCKEGKYDHNERRMDCGFTCD</sequence>
<dbReference type="Proteomes" id="UP000799778">
    <property type="component" value="Unassembled WGS sequence"/>
</dbReference>
<dbReference type="EMBL" id="ML978068">
    <property type="protein sequence ID" value="KAF2017511.1"/>
    <property type="molecule type" value="Genomic_DNA"/>
</dbReference>
<dbReference type="AlphaFoldDB" id="A0A6A5XXQ5"/>
<dbReference type="GeneID" id="54291129"/>
<dbReference type="OrthoDB" id="3718055at2759"/>
<evidence type="ECO:0000313" key="1">
    <source>
        <dbReference type="EMBL" id="KAF2017511.1"/>
    </source>
</evidence>
<protein>
    <submittedName>
        <fullName evidence="1">Uncharacterized protein</fullName>
    </submittedName>
</protein>